<evidence type="ECO:0000313" key="2">
    <source>
        <dbReference type="EMBL" id="MEQ6289623.1"/>
    </source>
</evidence>
<dbReference type="Proteomes" id="UP001433638">
    <property type="component" value="Unassembled WGS sequence"/>
</dbReference>
<comment type="caution">
    <text evidence="2">The sequence shown here is derived from an EMBL/GenBank/DDBJ whole genome shotgun (WGS) entry which is preliminary data.</text>
</comment>
<keyword evidence="3" id="KW-1185">Reference proteome</keyword>
<evidence type="ECO:0000313" key="3">
    <source>
        <dbReference type="Proteomes" id="UP001433638"/>
    </source>
</evidence>
<feature type="transmembrane region" description="Helical" evidence="1">
    <location>
        <begin position="16"/>
        <end position="39"/>
    </location>
</feature>
<gene>
    <name evidence="2" type="ORF">ABNW52_03240</name>
</gene>
<protein>
    <recommendedName>
        <fullName evidence="4">HIG1 domain-containing protein</fullName>
    </recommendedName>
</protein>
<keyword evidence="1" id="KW-0812">Transmembrane</keyword>
<organism evidence="2 3">
    <name type="scientific">Vogesella oryzagri</name>
    <dbReference type="NCBI Taxonomy" id="3160864"/>
    <lineage>
        <taxon>Bacteria</taxon>
        <taxon>Pseudomonadati</taxon>
        <taxon>Pseudomonadota</taxon>
        <taxon>Betaproteobacteria</taxon>
        <taxon>Neisseriales</taxon>
        <taxon>Chromobacteriaceae</taxon>
        <taxon>Vogesella</taxon>
    </lineage>
</organism>
<evidence type="ECO:0000256" key="1">
    <source>
        <dbReference type="SAM" id="Phobius"/>
    </source>
</evidence>
<reference evidence="2" key="1">
    <citation type="submission" date="2024-06" db="EMBL/GenBank/DDBJ databases">
        <title>Genome sequence of Vogesella sp. MAHUQ-64.</title>
        <authorList>
            <person name="Huq M.A."/>
        </authorList>
    </citation>
    <scope>NUCLEOTIDE SEQUENCE</scope>
    <source>
        <strain evidence="2">MAHUQ-64</strain>
    </source>
</reference>
<evidence type="ECO:0008006" key="4">
    <source>
        <dbReference type="Google" id="ProtNLM"/>
    </source>
</evidence>
<dbReference type="RefSeq" id="WP_349583940.1">
    <property type="nucleotide sequence ID" value="NZ_JBEFLD010000002.1"/>
</dbReference>
<dbReference type="EMBL" id="JBEFLD010000002">
    <property type="protein sequence ID" value="MEQ6289623.1"/>
    <property type="molecule type" value="Genomic_DNA"/>
</dbReference>
<feature type="transmembrane region" description="Helical" evidence="1">
    <location>
        <begin position="60"/>
        <end position="76"/>
    </location>
</feature>
<sequence length="79" mass="8802">METVGQQALNQLLGTVMPYLIVFFGAAILDIVVYQAALYRARMECGTEREARARARGTGWLARIVILMLGITVLTVRNF</sequence>
<keyword evidence="1" id="KW-1133">Transmembrane helix</keyword>
<name>A0ABV1M0D8_9NEIS</name>
<keyword evidence="1" id="KW-0472">Membrane</keyword>
<accession>A0ABV1M0D8</accession>
<proteinExistence type="predicted"/>